<dbReference type="EMBL" id="CP042905">
    <property type="protein sequence ID" value="QEE16682.2"/>
    <property type="molecule type" value="Genomic_DNA"/>
</dbReference>
<keyword evidence="5" id="KW-1133">Transmembrane helix</keyword>
<sequence>MEQKRKKRKQKTVFILPFIGDFSNSVLTFLFVVIGVNYGFSPIQIGWILSAYGITYVVMPAVIGRISDKINHKISLIISVVGQILLAIFLLIIFSFFSSPSSHSLVFYSIFIEQLLRGIFFSFYWPVIEAYLSEMGEHSFKAHKESINNFCISWGLGMAIGPFIGGIFSDIDIIFGFWTVLFSHIIALVIVLTEIKKPTKKNIDFQKSGNSEDIAYFNDSEKIPREINGTKVNLKQINIFLFSIAFIYALESKLIGSYFPNYALLSDGLGLSEPLTGELMLIYGIGQIIFYFIGRFFKNSFKALLSSILILSCLLILLFWVRNLIVIGVILFFTGLILGRLYYISLELLMMYEKKEKGKKAGIFESLIGLGGIISPLVTGLLAESMLNLPFLVHGIFIVAVFIILLIFKRTF</sequence>
<evidence type="ECO:0000256" key="1">
    <source>
        <dbReference type="ARBA" id="ARBA00004651"/>
    </source>
</evidence>
<dbReference type="GO" id="GO:0022857">
    <property type="term" value="F:transmembrane transporter activity"/>
    <property type="evidence" value="ECO:0007669"/>
    <property type="project" value="InterPro"/>
</dbReference>
<evidence type="ECO:0000256" key="6">
    <source>
        <dbReference type="ARBA" id="ARBA00023136"/>
    </source>
</evidence>
<dbReference type="InterPro" id="IPR020846">
    <property type="entry name" value="MFS_dom"/>
</dbReference>
<dbReference type="AlphaFoldDB" id="A0A5B9DC39"/>
<proteinExistence type="predicted"/>
<dbReference type="GO" id="GO:0005886">
    <property type="term" value="C:plasma membrane"/>
    <property type="evidence" value="ECO:0007669"/>
    <property type="project" value="UniProtKB-SubCell"/>
</dbReference>
<evidence type="ECO:0000256" key="4">
    <source>
        <dbReference type="ARBA" id="ARBA00022692"/>
    </source>
</evidence>
<dbReference type="PANTHER" id="PTHR23517">
    <property type="entry name" value="RESISTANCE PROTEIN MDTM, PUTATIVE-RELATED-RELATED"/>
    <property type="match status" value="1"/>
</dbReference>
<evidence type="ECO:0000313" key="7">
    <source>
        <dbReference type="EMBL" id="QEE16682.2"/>
    </source>
</evidence>
<dbReference type="Proteomes" id="UP000321408">
    <property type="component" value="Chromosome"/>
</dbReference>
<dbReference type="InterPro" id="IPR011701">
    <property type="entry name" value="MFS"/>
</dbReference>
<name>A0A5B9DC39_9ARCH</name>
<gene>
    <name evidence="7" type="ORF">DSAG12_02512</name>
</gene>
<dbReference type="InterPro" id="IPR036259">
    <property type="entry name" value="MFS_trans_sf"/>
</dbReference>
<evidence type="ECO:0000256" key="3">
    <source>
        <dbReference type="ARBA" id="ARBA00022475"/>
    </source>
</evidence>
<dbReference type="PROSITE" id="PS50850">
    <property type="entry name" value="MFS"/>
    <property type="match status" value="1"/>
</dbReference>
<keyword evidence="6" id="KW-0472">Membrane</keyword>
<organism evidence="7 8">
    <name type="scientific">Promethearchaeum syntrophicum</name>
    <dbReference type="NCBI Taxonomy" id="2594042"/>
    <lineage>
        <taxon>Archaea</taxon>
        <taxon>Promethearchaeati</taxon>
        <taxon>Promethearchaeota</taxon>
        <taxon>Promethearchaeia</taxon>
        <taxon>Promethearchaeales</taxon>
        <taxon>Promethearchaeaceae</taxon>
        <taxon>Promethearchaeum</taxon>
    </lineage>
</organism>
<dbReference type="InterPro" id="IPR050171">
    <property type="entry name" value="MFS_Transporters"/>
</dbReference>
<comment type="subcellular location">
    <subcellularLocation>
        <location evidence="1">Cell membrane</location>
        <topology evidence="1">Multi-pass membrane protein</topology>
    </subcellularLocation>
</comment>
<accession>A0A5B9DC39</accession>
<dbReference type="Pfam" id="PF07690">
    <property type="entry name" value="MFS_1"/>
    <property type="match status" value="1"/>
</dbReference>
<dbReference type="SUPFAM" id="SSF103473">
    <property type="entry name" value="MFS general substrate transporter"/>
    <property type="match status" value="1"/>
</dbReference>
<keyword evidence="2" id="KW-0813">Transport</keyword>
<dbReference type="Gene3D" id="1.20.1250.20">
    <property type="entry name" value="MFS general substrate transporter like domains"/>
    <property type="match status" value="2"/>
</dbReference>
<reference evidence="7 8" key="1">
    <citation type="journal article" date="2020" name="Nature">
        <title>Isolation of an archaeon at the prokaryote-eukaryote interface.</title>
        <authorList>
            <person name="Imachi H."/>
            <person name="Nobu M.K."/>
            <person name="Nakahara N."/>
            <person name="Morono Y."/>
            <person name="Ogawara M."/>
            <person name="Takaki Y."/>
            <person name="Takano Y."/>
            <person name="Uematsu K."/>
            <person name="Ikuta T."/>
            <person name="Ito M."/>
            <person name="Matsui Y."/>
            <person name="Miyazaki M."/>
            <person name="Murata K."/>
            <person name="Saito Y."/>
            <person name="Sakai S."/>
            <person name="Song C."/>
            <person name="Tasumi E."/>
            <person name="Yamanaka Y."/>
            <person name="Yamaguchi T."/>
            <person name="Kamagata Y."/>
            <person name="Tamaki H."/>
            <person name="Takai K."/>
        </authorList>
    </citation>
    <scope>NUCLEOTIDE SEQUENCE [LARGE SCALE GENOMIC DNA]</scope>
    <source>
        <strain evidence="7 8">MK-D1</strain>
    </source>
</reference>
<keyword evidence="4" id="KW-0812">Transmembrane</keyword>
<keyword evidence="3" id="KW-1003">Cell membrane</keyword>
<evidence type="ECO:0000313" key="8">
    <source>
        <dbReference type="Proteomes" id="UP000321408"/>
    </source>
</evidence>
<evidence type="ECO:0000256" key="5">
    <source>
        <dbReference type="ARBA" id="ARBA00022989"/>
    </source>
</evidence>
<evidence type="ECO:0000256" key="2">
    <source>
        <dbReference type="ARBA" id="ARBA00022448"/>
    </source>
</evidence>
<dbReference type="PANTHER" id="PTHR23517:SF3">
    <property type="entry name" value="INTEGRAL MEMBRANE TRANSPORT PROTEIN"/>
    <property type="match status" value="1"/>
</dbReference>
<reference evidence="7 8" key="2">
    <citation type="journal article" date="2024" name="Int. J. Syst. Evol. Microbiol.">
        <title>Promethearchaeum syntrophicum gen. nov., sp. nov., an anaerobic, obligately syntrophic archaeon, the first isolate of the lineage 'Asgard' archaea, and proposal of the new archaeal phylum Promethearchaeota phyl. nov. and kingdom Promethearchaeati regn. nov.</title>
        <authorList>
            <person name="Imachi H."/>
            <person name="Nobu M.K."/>
            <person name="Kato S."/>
            <person name="Takaki Y."/>
            <person name="Miyazaki M."/>
            <person name="Miyata M."/>
            <person name="Ogawara M."/>
            <person name="Saito Y."/>
            <person name="Sakai S."/>
            <person name="Tahara Y.O."/>
            <person name="Takano Y."/>
            <person name="Tasumi E."/>
            <person name="Uematsu K."/>
            <person name="Yoshimura T."/>
            <person name="Itoh T."/>
            <person name="Ohkuma M."/>
            <person name="Takai K."/>
        </authorList>
    </citation>
    <scope>NUCLEOTIDE SEQUENCE [LARGE SCALE GENOMIC DNA]</scope>
    <source>
        <strain evidence="7 8">MK-D1</strain>
    </source>
</reference>
<dbReference type="KEGG" id="psyt:DSAG12_02512"/>
<keyword evidence="8" id="KW-1185">Reference proteome</keyword>
<protein>
    <submittedName>
        <fullName evidence="7">MFS transporter</fullName>
    </submittedName>
</protein>